<protein>
    <submittedName>
        <fullName evidence="1">Uncharacterized protein</fullName>
    </submittedName>
</protein>
<organism evidence="1">
    <name type="scientific">Amphimedon queenslandica</name>
    <name type="common">Sponge</name>
    <dbReference type="NCBI Taxonomy" id="400682"/>
    <lineage>
        <taxon>Eukaryota</taxon>
        <taxon>Metazoa</taxon>
        <taxon>Porifera</taxon>
        <taxon>Demospongiae</taxon>
        <taxon>Heteroscleromorpha</taxon>
        <taxon>Haplosclerida</taxon>
        <taxon>Niphatidae</taxon>
        <taxon>Amphimedon</taxon>
    </lineage>
</organism>
<sequence>PIIPSQYVLVVLVARNLCDLSWAMTTSVNQGILIVALHTSSTHLIHSGMVKVAAILSHLVVMFL</sequence>
<name>A0A1X7UL36_AMPQE</name>
<proteinExistence type="predicted"/>
<dbReference type="AlphaFoldDB" id="A0A1X7UL36"/>
<evidence type="ECO:0000313" key="1">
    <source>
        <dbReference type="EnsemblMetazoa" id="Aqu2.1.28463_001"/>
    </source>
</evidence>
<reference evidence="1" key="1">
    <citation type="submission" date="2017-05" db="UniProtKB">
        <authorList>
            <consortium name="EnsemblMetazoa"/>
        </authorList>
    </citation>
    <scope>IDENTIFICATION</scope>
</reference>
<dbReference type="EnsemblMetazoa" id="Aqu2.1.28463_001">
    <property type="protein sequence ID" value="Aqu2.1.28463_001"/>
    <property type="gene ID" value="Aqu2.1.28463"/>
</dbReference>
<accession>A0A1X7UL36</accession>
<dbReference type="InParanoid" id="A0A1X7UL36"/>